<dbReference type="AlphaFoldDB" id="A0A100WVJ4"/>
<reference evidence="2 3" key="1">
    <citation type="journal article" date="2016" name="Genome Announc.">
        <title>Draft Genome Sequences of Five Rapidly Growing Mycobacterium Species, M. thermoresistibile, M. fortuitum subsp. acetamidolyticum, M. canariasense, M. brisbanense, and M. novocastrense.</title>
        <authorList>
            <person name="Katahira K."/>
            <person name="Ogura Y."/>
            <person name="Gotoh Y."/>
            <person name="Hayashi T."/>
        </authorList>
    </citation>
    <scope>NUCLEOTIDE SEQUENCE [LARGE SCALE GENOMIC DNA]</scope>
    <source>
        <strain evidence="2 3">JCM6368</strain>
    </source>
</reference>
<feature type="region of interest" description="Disordered" evidence="1">
    <location>
        <begin position="83"/>
        <end position="105"/>
    </location>
</feature>
<dbReference type="Proteomes" id="UP000069705">
    <property type="component" value="Unassembled WGS sequence"/>
</dbReference>
<proteinExistence type="predicted"/>
<protein>
    <submittedName>
        <fullName evidence="2">Uncharacterized protein</fullName>
    </submittedName>
</protein>
<evidence type="ECO:0000313" key="3">
    <source>
        <dbReference type="Proteomes" id="UP000069705"/>
    </source>
</evidence>
<accession>A0A100WVJ4</accession>
<comment type="caution">
    <text evidence="2">The sequence shown here is derived from an EMBL/GenBank/DDBJ whole genome shotgun (WGS) entry which is preliminary data.</text>
</comment>
<gene>
    <name evidence="2" type="ORF">RMCFA_5302</name>
</gene>
<reference evidence="3" key="2">
    <citation type="submission" date="2016-02" db="EMBL/GenBank/DDBJ databases">
        <title>Draft genome sequence of five rapidly growing Mycobacterium species.</title>
        <authorList>
            <person name="Katahira K."/>
            <person name="Gotou Y."/>
            <person name="Iida K."/>
            <person name="Ogura Y."/>
            <person name="Hayashi T."/>
        </authorList>
    </citation>
    <scope>NUCLEOTIDE SEQUENCE [LARGE SCALE GENOMIC DNA]</scope>
    <source>
        <strain evidence="3">JCM6368</strain>
    </source>
</reference>
<sequence>MAQPVQSAGGTISVSTTERGLPVALRLDPAELKKPPAQLADEIMALCRLSAARAQVARRRELIEKGYGTSVIDPLQLATEEDLTRAEDEVLGAEDEPPATWGRTV</sequence>
<evidence type="ECO:0000313" key="2">
    <source>
        <dbReference type="EMBL" id="GAT05191.1"/>
    </source>
</evidence>
<feature type="region of interest" description="Disordered" evidence="1">
    <location>
        <begin position="1"/>
        <end position="20"/>
    </location>
</feature>
<dbReference type="RefSeq" id="WP_061265048.1">
    <property type="nucleotide sequence ID" value="NZ_BCSZ01000053.1"/>
</dbReference>
<feature type="compositionally biased region" description="Polar residues" evidence="1">
    <location>
        <begin position="1"/>
        <end position="18"/>
    </location>
</feature>
<dbReference type="EMBL" id="BCSZ01000053">
    <property type="protein sequence ID" value="GAT05191.1"/>
    <property type="molecule type" value="Genomic_DNA"/>
</dbReference>
<organism evidence="2 3">
    <name type="scientific">Mycolicibacterium fortuitum subsp. acetamidolyticum</name>
    <dbReference type="NCBI Taxonomy" id="144550"/>
    <lineage>
        <taxon>Bacteria</taxon>
        <taxon>Bacillati</taxon>
        <taxon>Actinomycetota</taxon>
        <taxon>Actinomycetes</taxon>
        <taxon>Mycobacteriales</taxon>
        <taxon>Mycobacteriaceae</taxon>
        <taxon>Mycolicibacterium</taxon>
    </lineage>
</organism>
<name>A0A100WVJ4_MYCFO</name>
<evidence type="ECO:0000256" key="1">
    <source>
        <dbReference type="SAM" id="MobiDB-lite"/>
    </source>
</evidence>